<dbReference type="Gene3D" id="3.40.50.720">
    <property type="entry name" value="NAD(P)-binding Rossmann-like Domain"/>
    <property type="match status" value="1"/>
</dbReference>
<name>A0A3A5HAS7_9ACTN</name>
<evidence type="ECO:0000259" key="2">
    <source>
        <dbReference type="Pfam" id="PF00899"/>
    </source>
</evidence>
<dbReference type="InterPro" id="IPR000594">
    <property type="entry name" value="ThiF_NAD_FAD-bd"/>
</dbReference>
<feature type="region of interest" description="Disordered" evidence="1">
    <location>
        <begin position="257"/>
        <end position="283"/>
    </location>
</feature>
<proteinExistence type="predicted"/>
<evidence type="ECO:0000313" key="4">
    <source>
        <dbReference type="Proteomes" id="UP000276542"/>
    </source>
</evidence>
<accession>A0A3A5HAS7</accession>
<keyword evidence="4" id="KW-1185">Reference proteome</keyword>
<feature type="compositionally biased region" description="Basic and acidic residues" evidence="1">
    <location>
        <begin position="257"/>
        <end position="269"/>
    </location>
</feature>
<dbReference type="Pfam" id="PF00899">
    <property type="entry name" value="ThiF"/>
    <property type="match status" value="1"/>
</dbReference>
<protein>
    <recommendedName>
        <fullName evidence="2">THIF-type NAD/FAD binding fold domain-containing protein</fullName>
    </recommendedName>
</protein>
<feature type="compositionally biased region" description="Basic and acidic residues" evidence="1">
    <location>
        <begin position="111"/>
        <end position="123"/>
    </location>
</feature>
<dbReference type="InterPro" id="IPR035985">
    <property type="entry name" value="Ubiquitin-activating_enz"/>
</dbReference>
<organism evidence="3 4">
    <name type="scientific">Nocardioides cavernaquae</name>
    <dbReference type="NCBI Taxonomy" id="2321396"/>
    <lineage>
        <taxon>Bacteria</taxon>
        <taxon>Bacillati</taxon>
        <taxon>Actinomycetota</taxon>
        <taxon>Actinomycetes</taxon>
        <taxon>Propionibacteriales</taxon>
        <taxon>Nocardioidaceae</taxon>
        <taxon>Nocardioides</taxon>
    </lineage>
</organism>
<dbReference type="AlphaFoldDB" id="A0A3A5HAS7"/>
<feature type="region of interest" description="Disordered" evidence="1">
    <location>
        <begin position="48"/>
        <end position="177"/>
    </location>
</feature>
<dbReference type="GO" id="GO:0008641">
    <property type="term" value="F:ubiquitin-like modifier activating enzyme activity"/>
    <property type="evidence" value="ECO:0007669"/>
    <property type="project" value="InterPro"/>
</dbReference>
<feature type="region of interest" description="Disordered" evidence="1">
    <location>
        <begin position="1"/>
        <end position="23"/>
    </location>
</feature>
<evidence type="ECO:0000256" key="1">
    <source>
        <dbReference type="SAM" id="MobiDB-lite"/>
    </source>
</evidence>
<feature type="compositionally biased region" description="Basic residues" evidence="1">
    <location>
        <begin position="126"/>
        <end position="145"/>
    </location>
</feature>
<dbReference type="EMBL" id="QYRP01000002">
    <property type="protein sequence ID" value="RJS47749.1"/>
    <property type="molecule type" value="Genomic_DNA"/>
</dbReference>
<dbReference type="Proteomes" id="UP000276542">
    <property type="component" value="Unassembled WGS sequence"/>
</dbReference>
<dbReference type="OrthoDB" id="3920656at2"/>
<gene>
    <name evidence="3" type="ORF">D4739_02875</name>
</gene>
<reference evidence="4" key="1">
    <citation type="submission" date="2018-09" db="EMBL/GenBank/DDBJ databases">
        <authorList>
            <person name="Zhu H."/>
        </authorList>
    </citation>
    <scope>NUCLEOTIDE SEQUENCE [LARGE SCALE GENOMIC DNA]</scope>
    <source>
        <strain evidence="4">K1W22B-1</strain>
    </source>
</reference>
<sequence length="769" mass="83776">MARPHWSIRPASTGPSSSRPSLAPARLSCGSIGLCTRTFHRRFCSRPRSAAWPTWPPPGPLRRGTGRRTTSASRSPQRAKPFTRSGPAAPRPGVRKAIRSCTSSRTCKTTSIEHEGRAHHDPTSYRSRRRRHHGRRRRPVRRPWRRDRLAPPHPARRTDGYGGRPCRGRRHRAPPGAPHLLRRRVEPALLIRRGHWPPVARPGALAHARRVPFAHRQDRKHPDARLHRVGHPGLWHPVRRPDRLGLVGLRRRRLDTDRRRRRDDPDHQGHYLRRGRCPVSAGQTNYSRPLRVAAGSSGTDEADLKVRLENSTVLVTADPAAPMAATTLRVLVANLRRLPVQLYLDPSGGEDRLGPGLVAELERLAASIDGARQIVVSRPERVTVHVHVGTSSTSAQVCGVADGHGARLRPKGVAFPPLLQPGTGLGGILAGAMLTAEVFKLVVGVLPERRGPLVPLDFCPVTLGEPDSVSRPLPPLKDTALIGGGAIGTAIALILRELEAEGALTVVDPETYDRPNVTTYSLGDLQTAAAKTHKVHLIRDELVNVSVDPFVGTARDYIDAIDAREKTMPTTVLGAVDSIDARHEIAAIHSTHTLDGSTGGDTGTMLSLSEATWDGPCLRCYYPQRPAQGLSVIDLLAERTGLSPERLARGTDKLAAEEIAALDNLTSENRDILERQIGKEICGLGKAFGLVGGDSGFNPSAAFVAQQAAALVVGALIRRGTSIPSINVQYDALFGPHPDMTLHRNPRPSCRCQDDVSLHAEVRARRLDL</sequence>
<feature type="compositionally biased region" description="Low complexity" evidence="1">
    <location>
        <begin position="61"/>
        <end position="76"/>
    </location>
</feature>
<dbReference type="SUPFAM" id="SSF69572">
    <property type="entry name" value="Activating enzymes of the ubiquitin-like proteins"/>
    <property type="match status" value="1"/>
</dbReference>
<feature type="compositionally biased region" description="Low complexity" evidence="1">
    <location>
        <begin position="99"/>
        <end position="110"/>
    </location>
</feature>
<feature type="domain" description="THIF-type NAD/FAD binding fold" evidence="2">
    <location>
        <begin position="480"/>
        <end position="752"/>
    </location>
</feature>
<evidence type="ECO:0000313" key="3">
    <source>
        <dbReference type="EMBL" id="RJS47749.1"/>
    </source>
</evidence>
<comment type="caution">
    <text evidence="3">The sequence shown here is derived from an EMBL/GenBank/DDBJ whole genome shotgun (WGS) entry which is preliminary data.</text>
</comment>